<accession>A0A917LKU4</accession>
<keyword evidence="1" id="KW-0472">Membrane</keyword>
<feature type="transmembrane region" description="Helical" evidence="1">
    <location>
        <begin position="45"/>
        <end position="69"/>
    </location>
</feature>
<reference evidence="2" key="1">
    <citation type="journal article" date="2014" name="Int. J. Syst. Evol. Microbiol.">
        <title>Complete genome sequence of Corynebacterium casei LMG S-19264T (=DSM 44701T), isolated from a smear-ripened cheese.</title>
        <authorList>
            <consortium name="US DOE Joint Genome Institute (JGI-PGF)"/>
            <person name="Walter F."/>
            <person name="Albersmeier A."/>
            <person name="Kalinowski J."/>
            <person name="Ruckert C."/>
        </authorList>
    </citation>
    <scope>NUCLEOTIDE SEQUENCE</scope>
    <source>
        <strain evidence="2">CGMCC 1.12751</strain>
    </source>
</reference>
<protein>
    <submittedName>
        <fullName evidence="2">Uncharacterized protein</fullName>
    </submittedName>
</protein>
<keyword evidence="1" id="KW-0812">Transmembrane</keyword>
<organism evidence="2 3">
    <name type="scientific">Bizionia arctica</name>
    <dbReference type="NCBI Taxonomy" id="1495645"/>
    <lineage>
        <taxon>Bacteria</taxon>
        <taxon>Pseudomonadati</taxon>
        <taxon>Bacteroidota</taxon>
        <taxon>Flavobacteriia</taxon>
        <taxon>Flavobacteriales</taxon>
        <taxon>Flavobacteriaceae</taxon>
        <taxon>Bizionia</taxon>
    </lineage>
</organism>
<reference evidence="2" key="2">
    <citation type="submission" date="2020-09" db="EMBL/GenBank/DDBJ databases">
        <authorList>
            <person name="Sun Q."/>
            <person name="Zhou Y."/>
        </authorList>
    </citation>
    <scope>NUCLEOTIDE SEQUENCE</scope>
    <source>
        <strain evidence="2">CGMCC 1.12751</strain>
    </source>
</reference>
<name>A0A917LKU4_9FLAO</name>
<keyword evidence="1" id="KW-1133">Transmembrane helix</keyword>
<keyword evidence="3" id="KW-1185">Reference proteome</keyword>
<sequence>MGKTGILLIAISLFLIITFLYWKVTRGYAEKEYGKKMFKQWGTKTFYWQGALFFSGGVTVLIIFILKWLNVFTF</sequence>
<evidence type="ECO:0000256" key="1">
    <source>
        <dbReference type="SAM" id="Phobius"/>
    </source>
</evidence>
<comment type="caution">
    <text evidence="2">The sequence shown here is derived from an EMBL/GenBank/DDBJ whole genome shotgun (WGS) entry which is preliminary data.</text>
</comment>
<evidence type="ECO:0000313" key="2">
    <source>
        <dbReference type="EMBL" id="GGG37061.1"/>
    </source>
</evidence>
<dbReference type="AlphaFoldDB" id="A0A917LKU4"/>
<feature type="transmembrane region" description="Helical" evidence="1">
    <location>
        <begin position="6"/>
        <end position="24"/>
    </location>
</feature>
<evidence type="ECO:0000313" key="3">
    <source>
        <dbReference type="Proteomes" id="UP000625976"/>
    </source>
</evidence>
<gene>
    <name evidence="2" type="ORF">GCM10010976_05900</name>
</gene>
<dbReference type="Proteomes" id="UP000625976">
    <property type="component" value="Unassembled WGS sequence"/>
</dbReference>
<dbReference type="EMBL" id="BMFQ01000001">
    <property type="protein sequence ID" value="GGG37061.1"/>
    <property type="molecule type" value="Genomic_DNA"/>
</dbReference>
<proteinExistence type="predicted"/>
<dbReference type="RefSeq" id="WP_188463010.1">
    <property type="nucleotide sequence ID" value="NZ_BMFQ01000001.1"/>
</dbReference>